<evidence type="ECO:0000313" key="4">
    <source>
        <dbReference type="Proteomes" id="UP000320176"/>
    </source>
</evidence>
<dbReference type="InterPro" id="IPR013762">
    <property type="entry name" value="Integrase-like_cat_sf"/>
</dbReference>
<evidence type="ECO:0000256" key="1">
    <source>
        <dbReference type="ARBA" id="ARBA00023172"/>
    </source>
</evidence>
<protein>
    <submittedName>
        <fullName evidence="3">Tyrosine recombinase XerC</fullName>
    </submittedName>
</protein>
<keyword evidence="1" id="KW-0233">DNA recombination</keyword>
<dbReference type="OrthoDB" id="9801717at2"/>
<name>A0A5C6B1H4_9BACT</name>
<dbReference type="PROSITE" id="PS51898">
    <property type="entry name" value="TYR_RECOMBINASE"/>
    <property type="match status" value="1"/>
</dbReference>
<comment type="caution">
    <text evidence="3">The sequence shown here is derived from an EMBL/GenBank/DDBJ whole genome shotgun (WGS) entry which is preliminary data.</text>
</comment>
<dbReference type="GO" id="GO:0006310">
    <property type="term" value="P:DNA recombination"/>
    <property type="evidence" value="ECO:0007669"/>
    <property type="project" value="UniProtKB-KW"/>
</dbReference>
<evidence type="ECO:0000259" key="2">
    <source>
        <dbReference type="PROSITE" id="PS51898"/>
    </source>
</evidence>
<dbReference type="Pfam" id="PF00589">
    <property type="entry name" value="Phage_integrase"/>
    <property type="match status" value="1"/>
</dbReference>
<feature type="domain" description="Tyr recombinase" evidence="2">
    <location>
        <begin position="1"/>
        <end position="88"/>
    </location>
</feature>
<dbReference type="GO" id="GO:0003677">
    <property type="term" value="F:DNA binding"/>
    <property type="evidence" value="ECO:0007669"/>
    <property type="project" value="InterPro"/>
</dbReference>
<dbReference type="RefSeq" id="WP_146520397.1">
    <property type="nucleotide sequence ID" value="NZ_CP151726.1"/>
</dbReference>
<accession>A0A5C6B1H4</accession>
<gene>
    <name evidence="3" type="primary">xerC_2</name>
    <name evidence="3" type="ORF">Pla52n_31320</name>
</gene>
<organism evidence="3 4">
    <name type="scientific">Stieleria varia</name>
    <dbReference type="NCBI Taxonomy" id="2528005"/>
    <lineage>
        <taxon>Bacteria</taxon>
        <taxon>Pseudomonadati</taxon>
        <taxon>Planctomycetota</taxon>
        <taxon>Planctomycetia</taxon>
        <taxon>Pirellulales</taxon>
        <taxon>Pirellulaceae</taxon>
        <taxon>Stieleria</taxon>
    </lineage>
</organism>
<proteinExistence type="predicted"/>
<evidence type="ECO:0000313" key="3">
    <source>
        <dbReference type="EMBL" id="TWU05086.1"/>
    </source>
</evidence>
<dbReference type="SUPFAM" id="SSF56349">
    <property type="entry name" value="DNA breaking-rejoining enzymes"/>
    <property type="match status" value="1"/>
</dbReference>
<dbReference type="Gene3D" id="1.10.443.10">
    <property type="entry name" value="Intergrase catalytic core"/>
    <property type="match status" value="1"/>
</dbReference>
<dbReference type="InterPro" id="IPR002104">
    <property type="entry name" value="Integrase_catalytic"/>
</dbReference>
<dbReference type="GO" id="GO:0015074">
    <property type="term" value="P:DNA integration"/>
    <property type="evidence" value="ECO:0007669"/>
    <property type="project" value="InterPro"/>
</dbReference>
<dbReference type="AlphaFoldDB" id="A0A5C6B1H4"/>
<dbReference type="Proteomes" id="UP000320176">
    <property type="component" value="Unassembled WGS sequence"/>
</dbReference>
<dbReference type="InterPro" id="IPR011010">
    <property type="entry name" value="DNA_brk_join_enz"/>
</dbReference>
<reference evidence="3 4" key="1">
    <citation type="submission" date="2019-02" db="EMBL/GenBank/DDBJ databases">
        <title>Deep-cultivation of Planctomycetes and their phenomic and genomic characterization uncovers novel biology.</title>
        <authorList>
            <person name="Wiegand S."/>
            <person name="Jogler M."/>
            <person name="Boedeker C."/>
            <person name="Pinto D."/>
            <person name="Vollmers J."/>
            <person name="Rivas-Marin E."/>
            <person name="Kohn T."/>
            <person name="Peeters S.H."/>
            <person name="Heuer A."/>
            <person name="Rast P."/>
            <person name="Oberbeckmann S."/>
            <person name="Bunk B."/>
            <person name="Jeske O."/>
            <person name="Meyerdierks A."/>
            <person name="Storesund J.E."/>
            <person name="Kallscheuer N."/>
            <person name="Luecker S."/>
            <person name="Lage O.M."/>
            <person name="Pohl T."/>
            <person name="Merkel B.J."/>
            <person name="Hornburger P."/>
            <person name="Mueller R.-W."/>
            <person name="Bruemmer F."/>
            <person name="Labrenz M."/>
            <person name="Spormann A.M."/>
            <person name="Op Den Camp H."/>
            <person name="Overmann J."/>
            <person name="Amann R."/>
            <person name="Jetten M.S.M."/>
            <person name="Mascher T."/>
            <person name="Medema M.H."/>
            <person name="Devos D.P."/>
            <person name="Kaster A.-K."/>
            <person name="Ovreas L."/>
            <person name="Rohde M."/>
            <person name="Galperin M.Y."/>
            <person name="Jogler C."/>
        </authorList>
    </citation>
    <scope>NUCLEOTIDE SEQUENCE [LARGE SCALE GENOMIC DNA]</scope>
    <source>
        <strain evidence="3 4">Pla52n</strain>
    </source>
</reference>
<keyword evidence="4" id="KW-1185">Reference proteome</keyword>
<sequence length="98" mass="10868">MARKGEGGFKTGTPIEPDTITEYGRRGIQAASTHKPGACHVFRHSMATAMHENGADLTLIQQILGHAKSDTTQIYARTSFRKLLEIHDKTHPAERKEN</sequence>
<dbReference type="EMBL" id="SJPN01000003">
    <property type="protein sequence ID" value="TWU05086.1"/>
    <property type="molecule type" value="Genomic_DNA"/>
</dbReference>